<dbReference type="AlphaFoldDB" id="Q12P71"/>
<protein>
    <submittedName>
        <fullName evidence="1">Putative orphan protein</fullName>
    </submittedName>
</protein>
<dbReference type="Proteomes" id="UP000001982">
    <property type="component" value="Chromosome"/>
</dbReference>
<dbReference type="InterPro" id="IPR045694">
    <property type="entry name" value="DUF6058"/>
</dbReference>
<dbReference type="RefSeq" id="WP_011495913.1">
    <property type="nucleotide sequence ID" value="NC_007954.1"/>
</dbReference>
<accession>Q12P71</accession>
<name>Q12P71_SHEDO</name>
<dbReference type="Pfam" id="PF19531">
    <property type="entry name" value="DUF6058"/>
    <property type="match status" value="1"/>
</dbReference>
<organism evidence="1 2">
    <name type="scientific">Shewanella denitrificans (strain OS217 / ATCC BAA-1090 / DSM 15013)</name>
    <dbReference type="NCBI Taxonomy" id="318161"/>
    <lineage>
        <taxon>Bacteria</taxon>
        <taxon>Pseudomonadati</taxon>
        <taxon>Pseudomonadota</taxon>
        <taxon>Gammaproteobacteria</taxon>
        <taxon>Alteromonadales</taxon>
        <taxon>Shewanellaceae</taxon>
        <taxon>Shewanella</taxon>
    </lineage>
</organism>
<proteinExistence type="predicted"/>
<sequence>MELINYLNEHFFTQEQLLDISKVSQQDLLSYQQQGLMPKCAYQLSLQLQSHSFFGPHHEEQIIEYYAKGYASWLGVIQSSDSADTVFEVFATRYKMALEHLKELGHRTSNPKVNSELDEHIKQEWGHFLAGIYGLCTQSGLPEDIAAKELAILEINELLGEGQLTQAQISQLRLAVNLLDSASSLFAPHERLKSSRQRLINEVRRQYQLES</sequence>
<evidence type="ECO:0000313" key="2">
    <source>
        <dbReference type="Proteomes" id="UP000001982"/>
    </source>
</evidence>
<reference evidence="1 2" key="1">
    <citation type="submission" date="2006-03" db="EMBL/GenBank/DDBJ databases">
        <title>Complete sequence of Shewanella denitrificans OS217.</title>
        <authorList>
            <consortium name="US DOE Joint Genome Institute"/>
            <person name="Copeland A."/>
            <person name="Lucas S."/>
            <person name="Lapidus A."/>
            <person name="Barry K."/>
            <person name="Detter J.C."/>
            <person name="Glavina del Rio T."/>
            <person name="Hammon N."/>
            <person name="Israni S."/>
            <person name="Dalin E."/>
            <person name="Tice H."/>
            <person name="Pitluck S."/>
            <person name="Brettin T."/>
            <person name="Bruce D."/>
            <person name="Han C."/>
            <person name="Tapia R."/>
            <person name="Gilna P."/>
            <person name="Kiss H."/>
            <person name="Schmutz J."/>
            <person name="Larimer F."/>
            <person name="Land M."/>
            <person name="Hauser L."/>
            <person name="Kyrpides N."/>
            <person name="Lykidis A."/>
            <person name="Richardson P."/>
        </authorList>
    </citation>
    <scope>NUCLEOTIDE SEQUENCE [LARGE SCALE GENOMIC DNA]</scope>
    <source>
        <strain evidence="2">OS217 / ATCC BAA-1090 / DSM 15013</strain>
    </source>
</reference>
<dbReference type="eggNOG" id="COG0436">
    <property type="taxonomic scope" value="Bacteria"/>
</dbReference>
<evidence type="ECO:0000313" key="1">
    <source>
        <dbReference type="EMBL" id="ABE54755.1"/>
    </source>
</evidence>
<gene>
    <name evidence="1" type="ordered locus">Sden_1470</name>
</gene>
<keyword evidence="2" id="KW-1185">Reference proteome</keyword>
<dbReference type="HOGENOM" id="CLU_1276888_0_0_6"/>
<dbReference type="STRING" id="318161.Sden_1470"/>
<dbReference type="KEGG" id="sdn:Sden_1470"/>
<dbReference type="EMBL" id="CP000302">
    <property type="protein sequence ID" value="ABE54755.1"/>
    <property type="molecule type" value="Genomic_DNA"/>
</dbReference>
<dbReference type="OrthoDB" id="7840905at2"/>